<proteinExistence type="predicted"/>
<evidence type="ECO:0000256" key="1">
    <source>
        <dbReference type="SAM" id="SignalP"/>
    </source>
</evidence>
<evidence type="ECO:0000313" key="3">
    <source>
        <dbReference type="Proteomes" id="UP001318860"/>
    </source>
</evidence>
<evidence type="ECO:0000313" key="2">
    <source>
        <dbReference type="EMBL" id="KAK6146053.1"/>
    </source>
</evidence>
<sequence length="232" mass="25183">MALHNYLWLIWIAIFHLLVSTSSSSLTVDSQVQGCSLVGIDFQHCLAPSSEKTPLSLDSCCTVLNQALEAGYYCLCSLLGPSGYPVFSTELALSFSNCYISVPPLTHCHVSEPHPVMVAPPIVALPLLNLPTPPAPPLPPSSPLLPVLTPPDFPRGEGFVPLPPKVNEMPLTDNSSIVEGNPILNSSPMPMLSIPERWDYLTSDGGNAKMLLNSRILLMIVSFCMYWVRNLS</sequence>
<organism evidence="2 3">
    <name type="scientific">Rehmannia glutinosa</name>
    <name type="common">Chinese foxglove</name>
    <dbReference type="NCBI Taxonomy" id="99300"/>
    <lineage>
        <taxon>Eukaryota</taxon>
        <taxon>Viridiplantae</taxon>
        <taxon>Streptophyta</taxon>
        <taxon>Embryophyta</taxon>
        <taxon>Tracheophyta</taxon>
        <taxon>Spermatophyta</taxon>
        <taxon>Magnoliopsida</taxon>
        <taxon>eudicotyledons</taxon>
        <taxon>Gunneridae</taxon>
        <taxon>Pentapetalae</taxon>
        <taxon>asterids</taxon>
        <taxon>lamiids</taxon>
        <taxon>Lamiales</taxon>
        <taxon>Orobanchaceae</taxon>
        <taxon>Rehmannieae</taxon>
        <taxon>Rehmannia</taxon>
    </lineage>
</organism>
<dbReference type="Proteomes" id="UP001318860">
    <property type="component" value="Unassembled WGS sequence"/>
</dbReference>
<dbReference type="EMBL" id="JABTTQ020000011">
    <property type="protein sequence ID" value="KAK6146053.1"/>
    <property type="molecule type" value="Genomic_DNA"/>
</dbReference>
<evidence type="ECO:0008006" key="4">
    <source>
        <dbReference type="Google" id="ProtNLM"/>
    </source>
</evidence>
<feature type="signal peptide" evidence="1">
    <location>
        <begin position="1"/>
        <end position="23"/>
    </location>
</feature>
<keyword evidence="1" id="KW-0732">Signal</keyword>
<name>A0ABR0WEW3_REHGL</name>
<feature type="chain" id="PRO_5047444247" description="Bifunctional inhibitor/plant lipid transfer protein/seed storage helical domain-containing protein" evidence="1">
    <location>
        <begin position="24"/>
        <end position="232"/>
    </location>
</feature>
<accession>A0ABR0WEW3</accession>
<reference evidence="2 3" key="1">
    <citation type="journal article" date="2021" name="Comput. Struct. Biotechnol. J.">
        <title>De novo genome assembly of the potent medicinal plant Rehmannia glutinosa using nanopore technology.</title>
        <authorList>
            <person name="Ma L."/>
            <person name="Dong C."/>
            <person name="Song C."/>
            <person name="Wang X."/>
            <person name="Zheng X."/>
            <person name="Niu Y."/>
            <person name="Chen S."/>
            <person name="Feng W."/>
        </authorList>
    </citation>
    <scope>NUCLEOTIDE SEQUENCE [LARGE SCALE GENOMIC DNA]</scope>
    <source>
        <strain evidence="2">DH-2019</strain>
    </source>
</reference>
<gene>
    <name evidence="2" type="ORF">DH2020_019922</name>
</gene>
<comment type="caution">
    <text evidence="2">The sequence shown here is derived from an EMBL/GenBank/DDBJ whole genome shotgun (WGS) entry which is preliminary data.</text>
</comment>
<protein>
    <recommendedName>
        <fullName evidence="4">Bifunctional inhibitor/plant lipid transfer protein/seed storage helical domain-containing protein</fullName>
    </recommendedName>
</protein>
<keyword evidence="3" id="KW-1185">Reference proteome</keyword>